<dbReference type="SUPFAM" id="SSF47226">
    <property type="entry name" value="Histidine-containing phosphotransfer domain, HPT domain"/>
    <property type="match status" value="1"/>
</dbReference>
<evidence type="ECO:0000256" key="2">
    <source>
        <dbReference type="ARBA" id="ARBA00004651"/>
    </source>
</evidence>
<dbReference type="Pfam" id="PF00072">
    <property type="entry name" value="Response_reg"/>
    <property type="match status" value="1"/>
</dbReference>
<dbReference type="InterPro" id="IPR000700">
    <property type="entry name" value="PAS-assoc_C"/>
</dbReference>
<dbReference type="Pfam" id="PF02518">
    <property type="entry name" value="HATPase_c"/>
    <property type="match status" value="1"/>
</dbReference>
<reference evidence="24" key="1">
    <citation type="submission" date="2023-03" db="EMBL/GenBank/DDBJ databases">
        <title>Andean soil-derived lignocellulolytic bacterial consortium as a source of novel taxa and putative plastic-active enzymes.</title>
        <authorList>
            <person name="Diaz-Garcia L."/>
            <person name="Chuvochina M."/>
            <person name="Feuerriegel G."/>
            <person name="Bunk B."/>
            <person name="Sproer C."/>
            <person name="Streit W.R."/>
            <person name="Rodriguez L.M."/>
            <person name="Overmann J."/>
            <person name="Jimenez D.J."/>
        </authorList>
    </citation>
    <scope>NUCLEOTIDE SEQUENCE</scope>
    <source>
        <strain evidence="24">MAG 7</strain>
    </source>
</reference>
<dbReference type="InterPro" id="IPR036890">
    <property type="entry name" value="HATPase_C_sf"/>
</dbReference>
<evidence type="ECO:0000259" key="23">
    <source>
        <dbReference type="PROSITE" id="PS50894"/>
    </source>
</evidence>
<dbReference type="PANTHER" id="PTHR45339:SF1">
    <property type="entry name" value="HYBRID SIGNAL TRANSDUCTION HISTIDINE KINASE J"/>
    <property type="match status" value="1"/>
</dbReference>
<feature type="domain" description="PAS" evidence="21">
    <location>
        <begin position="351"/>
        <end position="401"/>
    </location>
</feature>
<evidence type="ECO:0000259" key="20">
    <source>
        <dbReference type="PROSITE" id="PS50110"/>
    </source>
</evidence>
<feature type="domain" description="HPt" evidence="23">
    <location>
        <begin position="890"/>
        <end position="981"/>
    </location>
</feature>
<dbReference type="Pfam" id="PF01627">
    <property type="entry name" value="Hpt"/>
    <property type="match status" value="1"/>
</dbReference>
<protein>
    <recommendedName>
        <fullName evidence="15">Sensory/regulatory protein RpfC</fullName>
        <ecNumber evidence="3">2.7.13.3</ecNumber>
    </recommendedName>
</protein>
<evidence type="ECO:0000256" key="13">
    <source>
        <dbReference type="ARBA" id="ARBA00023136"/>
    </source>
</evidence>
<dbReference type="InterPro" id="IPR008207">
    <property type="entry name" value="Sig_transdc_His_kin_Hpt_dom"/>
</dbReference>
<dbReference type="PRINTS" id="PR00344">
    <property type="entry name" value="BCTRLSENSOR"/>
</dbReference>
<keyword evidence="5 17" id="KW-0597">Phosphoprotein</keyword>
<keyword evidence="10" id="KW-0067">ATP-binding</keyword>
<keyword evidence="7 18" id="KW-0812">Transmembrane</keyword>
<feature type="domain" description="Response regulatory" evidence="20">
    <location>
        <begin position="743"/>
        <end position="859"/>
    </location>
</feature>
<comment type="subunit">
    <text evidence="14">At low DSF concentrations, interacts with RpfF.</text>
</comment>
<dbReference type="InterPro" id="IPR003594">
    <property type="entry name" value="HATPase_dom"/>
</dbReference>
<dbReference type="Proteomes" id="UP001220610">
    <property type="component" value="Chromosome"/>
</dbReference>
<dbReference type="Gene3D" id="3.30.450.20">
    <property type="entry name" value="PAS domain"/>
    <property type="match status" value="2"/>
</dbReference>
<dbReference type="PROSITE" id="PS50894">
    <property type="entry name" value="HPT"/>
    <property type="match status" value="1"/>
</dbReference>
<dbReference type="GO" id="GO:0006355">
    <property type="term" value="P:regulation of DNA-templated transcription"/>
    <property type="evidence" value="ECO:0007669"/>
    <property type="project" value="InterPro"/>
</dbReference>
<dbReference type="InterPro" id="IPR005467">
    <property type="entry name" value="His_kinase_dom"/>
</dbReference>
<dbReference type="Pfam" id="PF00989">
    <property type="entry name" value="PAS"/>
    <property type="match status" value="1"/>
</dbReference>
<evidence type="ECO:0000256" key="4">
    <source>
        <dbReference type="ARBA" id="ARBA00022475"/>
    </source>
</evidence>
<organism evidence="24 25">
    <name type="scientific">Candidatus Pseudobacter hemicellulosilyticus</name>
    <dbReference type="NCBI Taxonomy" id="3121375"/>
    <lineage>
        <taxon>Bacteria</taxon>
        <taxon>Pseudomonadati</taxon>
        <taxon>Bacteroidota</taxon>
        <taxon>Chitinophagia</taxon>
        <taxon>Chitinophagales</taxon>
        <taxon>Chitinophagaceae</taxon>
        <taxon>Pseudobacter</taxon>
    </lineage>
</organism>
<evidence type="ECO:0000256" key="10">
    <source>
        <dbReference type="ARBA" id="ARBA00022840"/>
    </source>
</evidence>
<dbReference type="SMART" id="SM00388">
    <property type="entry name" value="HisKA"/>
    <property type="match status" value="1"/>
</dbReference>
<dbReference type="Pfam" id="PF05227">
    <property type="entry name" value="CHASE3"/>
    <property type="match status" value="1"/>
</dbReference>
<keyword evidence="11 18" id="KW-1133">Transmembrane helix</keyword>
<dbReference type="CDD" id="cd00082">
    <property type="entry name" value="HisKA"/>
    <property type="match status" value="1"/>
</dbReference>
<dbReference type="PROSITE" id="PS50112">
    <property type="entry name" value="PAS"/>
    <property type="match status" value="2"/>
</dbReference>
<dbReference type="GO" id="GO:0005524">
    <property type="term" value="F:ATP binding"/>
    <property type="evidence" value="ECO:0007669"/>
    <property type="project" value="UniProtKB-KW"/>
</dbReference>
<name>A0AAJ6BI95_9BACT</name>
<evidence type="ECO:0000256" key="12">
    <source>
        <dbReference type="ARBA" id="ARBA00023012"/>
    </source>
</evidence>
<dbReference type="EC" id="2.7.13.3" evidence="3"/>
<dbReference type="InterPro" id="IPR007891">
    <property type="entry name" value="CHASE3"/>
</dbReference>
<dbReference type="InterPro" id="IPR001789">
    <property type="entry name" value="Sig_transdc_resp-reg_receiver"/>
</dbReference>
<dbReference type="CDD" id="cd19410">
    <property type="entry name" value="HK9-like_sensor"/>
    <property type="match status" value="1"/>
</dbReference>
<dbReference type="AlphaFoldDB" id="A0AAJ6BI95"/>
<evidence type="ECO:0000256" key="3">
    <source>
        <dbReference type="ARBA" id="ARBA00012438"/>
    </source>
</evidence>
<feature type="modified residue" description="4-aspartylphosphate" evidence="17">
    <location>
        <position position="793"/>
    </location>
</feature>
<dbReference type="InterPro" id="IPR013767">
    <property type="entry name" value="PAS_fold"/>
</dbReference>
<comment type="catalytic activity">
    <reaction evidence="1">
        <text>ATP + protein L-histidine = ADP + protein N-phospho-L-histidine.</text>
        <dbReference type="EC" id="2.7.13.3"/>
    </reaction>
</comment>
<keyword evidence="12" id="KW-0902">Two-component regulatory system</keyword>
<dbReference type="GO" id="GO:0000155">
    <property type="term" value="F:phosphorelay sensor kinase activity"/>
    <property type="evidence" value="ECO:0007669"/>
    <property type="project" value="InterPro"/>
</dbReference>
<evidence type="ECO:0000256" key="16">
    <source>
        <dbReference type="PROSITE-ProRule" id="PRU00110"/>
    </source>
</evidence>
<dbReference type="Pfam" id="PF08448">
    <property type="entry name" value="PAS_4"/>
    <property type="match status" value="1"/>
</dbReference>
<dbReference type="SMART" id="SM00387">
    <property type="entry name" value="HATPase_c"/>
    <property type="match status" value="1"/>
</dbReference>
<dbReference type="InterPro" id="IPR011006">
    <property type="entry name" value="CheY-like_superfamily"/>
</dbReference>
<dbReference type="EMBL" id="CP119311">
    <property type="protein sequence ID" value="WEK37057.1"/>
    <property type="molecule type" value="Genomic_DNA"/>
</dbReference>
<evidence type="ECO:0000256" key="6">
    <source>
        <dbReference type="ARBA" id="ARBA00022679"/>
    </source>
</evidence>
<dbReference type="PROSITE" id="PS50110">
    <property type="entry name" value="RESPONSE_REGULATORY"/>
    <property type="match status" value="1"/>
</dbReference>
<feature type="transmembrane region" description="Helical" evidence="18">
    <location>
        <begin position="6"/>
        <end position="26"/>
    </location>
</feature>
<sequence>MKTHRPILYVLLFAIAGVTLFIWSSWRDNKRFKETQGWINHTNHVIRQLDYVRALITAEESGIRGYTLTNNPSFLWDLPEANKNVIATVDNLNELVSNNPKQKVRAQELKKHILRKTDFHRKLIELDKKSSDSSVILISSLTGKKIMDQINSVISEMRSVESSLLQERIRHNEMVTRESFNTTLILALGVTLFVAIVLIRLNRDISLRQKAESDLQKSEARYRQFVENAGVVTFMTDQSGKFTFISNQVEGLTGFSPEELLGKHFTCLITADYVQVVQQHYYNQFFNRTRQTSLVFSINHKDTSIRWVEQDAVLLTKEGKVRGFQCVVKDVTEKTLTQFRLKEAEEKAREYQNLVQSILNNTPLIIYIKDLQGRYILINKQFKETFNVTESQIIGKTVQELKDGNTSTAEKYVIADQQVIDTLSPVELEDVLHTQRGDRHLLTIKFPIYDHNGDLFGVSGVMTDITEMVANRQELIEARQLAEAAELLQEQFLANMSHEIRTPMNGIIGMANLLMDMPLEKLQKEYVQIIRQSSNNLMVLINDILDLSKIKAGKISLEKIPFDIDSIIQPMIATFELKAAEKNVGFSVSLYPDVPRYLNGDPYRLTQVLNNLLSNAFKFTEKGFVTLEISLDKLQGQQAFVRIKVSDSGIGIKHEQLNYIFESFAQAAADTTRRFGGTGLGLAITKRLIEMQQGTINVVSELNSGTTFTVIIPYVISSEKDVQKTEIPLSDYSRNEEQFRGKHVLIVEDNEVNQKVIQYNLERYKIRVSIASDGSEAVEWLRSNPKVDMILMDLHMPVMDGIQATTCIRKELGLQVPIVILTAAALKNEKQKCLDMGANDYITKPLAQDELERCLLRYLLQRGHVQQAGRQEKNGTHKDFDLTDLLQLQDPESIRIVYDMFEATLPPGLQELKERAINKDWNAVYEQAHKLKGSLGIIQVKELLGNMATIESHAKQKTNLGEILPMIEESISTFHEVLPQIRVAIEEETA</sequence>
<dbReference type="PROSITE" id="PS50113">
    <property type="entry name" value="PAC"/>
    <property type="match status" value="2"/>
</dbReference>
<feature type="domain" description="PAC" evidence="22">
    <location>
        <begin position="292"/>
        <end position="343"/>
    </location>
</feature>
<keyword evidence="4" id="KW-1003">Cell membrane</keyword>
<dbReference type="NCBIfam" id="TIGR00229">
    <property type="entry name" value="sensory_box"/>
    <property type="match status" value="2"/>
</dbReference>
<evidence type="ECO:0000256" key="17">
    <source>
        <dbReference type="PROSITE-ProRule" id="PRU00169"/>
    </source>
</evidence>
<keyword evidence="6" id="KW-0808">Transferase</keyword>
<evidence type="ECO:0000256" key="5">
    <source>
        <dbReference type="ARBA" id="ARBA00022553"/>
    </source>
</evidence>
<dbReference type="FunFam" id="1.10.287.130:FF:000002">
    <property type="entry name" value="Two-component osmosensing histidine kinase"/>
    <property type="match status" value="1"/>
</dbReference>
<dbReference type="Gene3D" id="3.40.50.2300">
    <property type="match status" value="1"/>
</dbReference>
<evidence type="ECO:0000313" key="24">
    <source>
        <dbReference type="EMBL" id="WEK37057.1"/>
    </source>
</evidence>
<evidence type="ECO:0000256" key="9">
    <source>
        <dbReference type="ARBA" id="ARBA00022777"/>
    </source>
</evidence>
<comment type="subcellular location">
    <subcellularLocation>
        <location evidence="2">Cell membrane</location>
        <topology evidence="2">Multi-pass membrane protein</topology>
    </subcellularLocation>
</comment>
<evidence type="ECO:0000313" key="25">
    <source>
        <dbReference type="Proteomes" id="UP001220610"/>
    </source>
</evidence>
<dbReference type="CDD" id="cd17546">
    <property type="entry name" value="REC_hyHK_CKI1_RcsC-like"/>
    <property type="match status" value="1"/>
</dbReference>
<dbReference type="InterPro" id="IPR013656">
    <property type="entry name" value="PAS_4"/>
</dbReference>
<dbReference type="SUPFAM" id="SSF47384">
    <property type="entry name" value="Homodimeric domain of signal transducing histidine kinase"/>
    <property type="match status" value="1"/>
</dbReference>
<dbReference type="PROSITE" id="PS50109">
    <property type="entry name" value="HIS_KIN"/>
    <property type="match status" value="1"/>
</dbReference>
<evidence type="ECO:0000259" key="21">
    <source>
        <dbReference type="PROSITE" id="PS50112"/>
    </source>
</evidence>
<keyword evidence="8" id="KW-0547">Nucleotide-binding</keyword>
<dbReference type="InterPro" id="IPR004358">
    <property type="entry name" value="Sig_transdc_His_kin-like_C"/>
</dbReference>
<dbReference type="Pfam" id="PF00512">
    <property type="entry name" value="HisKA"/>
    <property type="match status" value="1"/>
</dbReference>
<keyword evidence="13 18" id="KW-0472">Membrane</keyword>
<proteinExistence type="predicted"/>
<evidence type="ECO:0000259" key="22">
    <source>
        <dbReference type="PROSITE" id="PS50113"/>
    </source>
</evidence>
<feature type="domain" description="PAS" evidence="21">
    <location>
        <begin position="218"/>
        <end position="263"/>
    </location>
</feature>
<feature type="domain" description="Histidine kinase" evidence="19">
    <location>
        <begin position="495"/>
        <end position="716"/>
    </location>
</feature>
<dbReference type="InterPro" id="IPR000014">
    <property type="entry name" value="PAS"/>
</dbReference>
<dbReference type="PANTHER" id="PTHR45339">
    <property type="entry name" value="HYBRID SIGNAL TRANSDUCTION HISTIDINE KINASE J"/>
    <property type="match status" value="1"/>
</dbReference>
<dbReference type="SMART" id="SM00091">
    <property type="entry name" value="PAS"/>
    <property type="match status" value="2"/>
</dbReference>
<evidence type="ECO:0000256" key="7">
    <source>
        <dbReference type="ARBA" id="ARBA00022692"/>
    </source>
</evidence>
<evidence type="ECO:0000256" key="8">
    <source>
        <dbReference type="ARBA" id="ARBA00022741"/>
    </source>
</evidence>
<accession>A0AAJ6BI95</accession>
<dbReference type="SUPFAM" id="SSF52172">
    <property type="entry name" value="CheY-like"/>
    <property type="match status" value="1"/>
</dbReference>
<dbReference type="CDD" id="cd16922">
    <property type="entry name" value="HATPase_EvgS-ArcB-TorS-like"/>
    <property type="match status" value="1"/>
</dbReference>
<evidence type="ECO:0000256" key="18">
    <source>
        <dbReference type="SAM" id="Phobius"/>
    </source>
</evidence>
<dbReference type="InterPro" id="IPR036641">
    <property type="entry name" value="HPT_dom_sf"/>
</dbReference>
<evidence type="ECO:0000256" key="11">
    <source>
        <dbReference type="ARBA" id="ARBA00022989"/>
    </source>
</evidence>
<evidence type="ECO:0000259" key="19">
    <source>
        <dbReference type="PROSITE" id="PS50109"/>
    </source>
</evidence>
<dbReference type="InterPro" id="IPR035965">
    <property type="entry name" value="PAS-like_dom_sf"/>
</dbReference>
<evidence type="ECO:0000256" key="1">
    <source>
        <dbReference type="ARBA" id="ARBA00000085"/>
    </source>
</evidence>
<feature type="transmembrane region" description="Helical" evidence="18">
    <location>
        <begin position="180"/>
        <end position="201"/>
    </location>
</feature>
<dbReference type="InterPro" id="IPR036097">
    <property type="entry name" value="HisK_dim/P_sf"/>
</dbReference>
<dbReference type="FunFam" id="3.30.565.10:FF:000010">
    <property type="entry name" value="Sensor histidine kinase RcsC"/>
    <property type="match status" value="1"/>
</dbReference>
<dbReference type="SMART" id="SM00448">
    <property type="entry name" value="REC"/>
    <property type="match status" value="1"/>
</dbReference>
<dbReference type="Gene3D" id="3.30.565.10">
    <property type="entry name" value="Histidine kinase-like ATPase, C-terminal domain"/>
    <property type="match status" value="1"/>
</dbReference>
<evidence type="ECO:0000256" key="15">
    <source>
        <dbReference type="ARBA" id="ARBA00068150"/>
    </source>
</evidence>
<feature type="modified residue" description="Phosphohistidine" evidence="16">
    <location>
        <position position="929"/>
    </location>
</feature>
<dbReference type="Gene3D" id="1.10.287.130">
    <property type="match status" value="1"/>
</dbReference>
<evidence type="ECO:0000256" key="14">
    <source>
        <dbReference type="ARBA" id="ARBA00064003"/>
    </source>
</evidence>
<dbReference type="GO" id="GO:0005886">
    <property type="term" value="C:plasma membrane"/>
    <property type="evidence" value="ECO:0007669"/>
    <property type="project" value="UniProtKB-SubCell"/>
</dbReference>
<feature type="domain" description="PAC" evidence="22">
    <location>
        <begin position="426"/>
        <end position="477"/>
    </location>
</feature>
<dbReference type="SUPFAM" id="SSF55785">
    <property type="entry name" value="PYP-like sensor domain (PAS domain)"/>
    <property type="match status" value="2"/>
</dbReference>
<dbReference type="CDD" id="cd00130">
    <property type="entry name" value="PAS"/>
    <property type="match status" value="2"/>
</dbReference>
<gene>
    <name evidence="24" type="ORF">P0Y53_06045</name>
</gene>
<dbReference type="InterPro" id="IPR003661">
    <property type="entry name" value="HisK_dim/P_dom"/>
</dbReference>
<keyword evidence="9" id="KW-0418">Kinase</keyword>
<dbReference type="SUPFAM" id="SSF55874">
    <property type="entry name" value="ATPase domain of HSP90 chaperone/DNA topoisomerase II/histidine kinase"/>
    <property type="match status" value="1"/>
</dbReference>
<dbReference type="Gene3D" id="1.20.120.160">
    <property type="entry name" value="HPT domain"/>
    <property type="match status" value="1"/>
</dbReference>